<feature type="domain" description="DNA2/NAM7 helicase-like C-terminal" evidence="1">
    <location>
        <begin position="61"/>
        <end position="184"/>
    </location>
</feature>
<dbReference type="InterPro" id="IPR027417">
    <property type="entry name" value="P-loop_NTPase"/>
</dbReference>
<dbReference type="GO" id="GO:0006369">
    <property type="term" value="P:termination of RNA polymerase II transcription"/>
    <property type="evidence" value="ECO:0007669"/>
    <property type="project" value="TreeGrafter"/>
</dbReference>
<gene>
    <name evidence="2" type="ORF">EJ04DRAFT_576137</name>
</gene>
<evidence type="ECO:0000259" key="1">
    <source>
        <dbReference type="Pfam" id="PF13087"/>
    </source>
</evidence>
<proteinExistence type="predicted"/>
<dbReference type="Gene3D" id="3.40.50.300">
    <property type="entry name" value="P-loop containing nucleotide triphosphate hydrolases"/>
    <property type="match status" value="1"/>
</dbReference>
<dbReference type="SUPFAM" id="SSF52540">
    <property type="entry name" value="P-loop containing nucleoside triphosphate hydrolases"/>
    <property type="match status" value="1"/>
</dbReference>
<dbReference type="PANTHER" id="PTHR10887:SF495">
    <property type="entry name" value="HELICASE SENATAXIN ISOFORM X1-RELATED"/>
    <property type="match status" value="1"/>
</dbReference>
<organism evidence="2 3">
    <name type="scientific">Polyplosphaeria fusca</name>
    <dbReference type="NCBI Taxonomy" id="682080"/>
    <lineage>
        <taxon>Eukaryota</taxon>
        <taxon>Fungi</taxon>
        <taxon>Dikarya</taxon>
        <taxon>Ascomycota</taxon>
        <taxon>Pezizomycotina</taxon>
        <taxon>Dothideomycetes</taxon>
        <taxon>Pleosporomycetidae</taxon>
        <taxon>Pleosporales</taxon>
        <taxon>Tetraplosphaeriaceae</taxon>
        <taxon>Polyplosphaeria</taxon>
    </lineage>
</organism>
<dbReference type="InterPro" id="IPR041679">
    <property type="entry name" value="DNA2/NAM7-like_C"/>
</dbReference>
<dbReference type="AlphaFoldDB" id="A0A9P4V3M6"/>
<reference evidence="2" key="1">
    <citation type="journal article" date="2020" name="Stud. Mycol.">
        <title>101 Dothideomycetes genomes: a test case for predicting lifestyles and emergence of pathogens.</title>
        <authorList>
            <person name="Haridas S."/>
            <person name="Albert R."/>
            <person name="Binder M."/>
            <person name="Bloem J."/>
            <person name="Labutti K."/>
            <person name="Salamov A."/>
            <person name="Andreopoulos B."/>
            <person name="Baker S."/>
            <person name="Barry K."/>
            <person name="Bills G."/>
            <person name="Bluhm B."/>
            <person name="Cannon C."/>
            <person name="Castanera R."/>
            <person name="Culley D."/>
            <person name="Daum C."/>
            <person name="Ezra D."/>
            <person name="Gonzalez J."/>
            <person name="Henrissat B."/>
            <person name="Kuo A."/>
            <person name="Liang C."/>
            <person name="Lipzen A."/>
            <person name="Lutzoni F."/>
            <person name="Magnuson J."/>
            <person name="Mondo S."/>
            <person name="Nolan M."/>
            <person name="Ohm R."/>
            <person name="Pangilinan J."/>
            <person name="Park H.-J."/>
            <person name="Ramirez L."/>
            <person name="Alfaro M."/>
            <person name="Sun H."/>
            <person name="Tritt A."/>
            <person name="Yoshinaga Y."/>
            <person name="Zwiers L.-H."/>
            <person name="Turgeon B."/>
            <person name="Goodwin S."/>
            <person name="Spatafora J."/>
            <person name="Crous P."/>
            <person name="Grigoriev I."/>
        </authorList>
    </citation>
    <scope>NUCLEOTIDE SEQUENCE</scope>
    <source>
        <strain evidence="2">CBS 125425</strain>
    </source>
</reference>
<dbReference type="EMBL" id="ML996135">
    <property type="protein sequence ID" value="KAF2735496.1"/>
    <property type="molecule type" value="Genomic_DNA"/>
</dbReference>
<comment type="caution">
    <text evidence="2">The sequence shown here is derived from an EMBL/GenBank/DDBJ whole genome shotgun (WGS) entry which is preliminary data.</text>
</comment>
<accession>A0A9P4V3M6</accession>
<dbReference type="InterPro" id="IPR045055">
    <property type="entry name" value="DNA2/NAM7-like"/>
</dbReference>
<dbReference type="GO" id="GO:0001147">
    <property type="term" value="F:transcription termination site sequence-specific DNA binding"/>
    <property type="evidence" value="ECO:0007669"/>
    <property type="project" value="TreeGrafter"/>
</dbReference>
<protein>
    <recommendedName>
        <fullName evidence="1">DNA2/NAM7 helicase-like C-terminal domain-containing protein</fullName>
    </recommendedName>
</protein>
<dbReference type="GO" id="GO:0016604">
    <property type="term" value="C:nuclear body"/>
    <property type="evidence" value="ECO:0007669"/>
    <property type="project" value="TreeGrafter"/>
</dbReference>
<sequence length="185" mass="20744">MAADIACVAAPYQLGGLFLVGVPKQLPPVVTAPEPNECADVIGTSPMTIVWDMKPCPYGWITLDIQFRMHPQISAWPNKMFYDGALKDHTSVTRTCGVQRTYSQFIESLEEGMTDTKRYRIAVDYSTLDFESQPYENTYSFYNPKEAQILVEYAAALLAFTPKRSSAEFTKSKPENFVIVTPYSG</sequence>
<dbReference type="PANTHER" id="PTHR10887">
    <property type="entry name" value="DNA2/NAM7 HELICASE FAMILY"/>
    <property type="match status" value="1"/>
</dbReference>
<dbReference type="Proteomes" id="UP000799444">
    <property type="component" value="Unassembled WGS sequence"/>
</dbReference>
<dbReference type="Pfam" id="PF13087">
    <property type="entry name" value="AAA_12"/>
    <property type="match status" value="1"/>
</dbReference>
<keyword evidence="3" id="KW-1185">Reference proteome</keyword>
<dbReference type="OrthoDB" id="3946766at2759"/>
<evidence type="ECO:0000313" key="3">
    <source>
        <dbReference type="Proteomes" id="UP000799444"/>
    </source>
</evidence>
<name>A0A9P4V3M6_9PLEO</name>
<evidence type="ECO:0000313" key="2">
    <source>
        <dbReference type="EMBL" id="KAF2735496.1"/>
    </source>
</evidence>